<dbReference type="AlphaFoldDB" id="I8AEI2"/>
<dbReference type="STRING" id="1196324.A374_18119"/>
<dbReference type="Proteomes" id="UP000004080">
    <property type="component" value="Unassembled WGS sequence"/>
</dbReference>
<evidence type="ECO:0008006" key="3">
    <source>
        <dbReference type="Google" id="ProtNLM"/>
    </source>
</evidence>
<dbReference type="EMBL" id="AKKV01000042">
    <property type="protein sequence ID" value="EIT83977.1"/>
    <property type="molecule type" value="Genomic_DNA"/>
</dbReference>
<name>I8AEI2_9BACL</name>
<dbReference type="Pfam" id="PF16157">
    <property type="entry name" value="DUF4865"/>
    <property type="match status" value="1"/>
</dbReference>
<organism evidence="1 2">
    <name type="scientific">Fictibacillus macauensis ZFHKF-1</name>
    <dbReference type="NCBI Taxonomy" id="1196324"/>
    <lineage>
        <taxon>Bacteria</taxon>
        <taxon>Bacillati</taxon>
        <taxon>Bacillota</taxon>
        <taxon>Bacilli</taxon>
        <taxon>Bacillales</taxon>
        <taxon>Fictibacillaceae</taxon>
        <taxon>Fictibacillus</taxon>
    </lineage>
</organism>
<dbReference type="RefSeq" id="WP_007203693.1">
    <property type="nucleotide sequence ID" value="NZ_AKKV01000042.1"/>
</dbReference>
<protein>
    <recommendedName>
        <fullName evidence="3">Petrobactin biosynthesis protein AsbA</fullName>
    </recommendedName>
</protein>
<dbReference type="OrthoDB" id="2065010at2"/>
<accession>I8AEI2</accession>
<evidence type="ECO:0000313" key="1">
    <source>
        <dbReference type="EMBL" id="EIT83977.1"/>
    </source>
</evidence>
<reference evidence="1 2" key="1">
    <citation type="journal article" date="2012" name="J. Bacteriol.">
        <title>Genome of Bacillus macauensis ZFHKF-1, a Long-Chain-Forming Bacterium.</title>
        <authorList>
            <person name="Cai L."/>
            <person name="Zhang T."/>
        </authorList>
    </citation>
    <scope>NUCLEOTIDE SEQUENCE [LARGE SCALE GENOMIC DNA]</scope>
    <source>
        <strain evidence="1 2">ZFHKF-1</strain>
    </source>
</reference>
<keyword evidence="2" id="KW-1185">Reference proteome</keyword>
<comment type="caution">
    <text evidence="1">The sequence shown here is derived from an EMBL/GenBank/DDBJ whole genome shotgun (WGS) entry which is preliminary data.</text>
</comment>
<dbReference type="PATRIC" id="fig|1196324.3.peg.3697"/>
<gene>
    <name evidence="1" type="ORF">A374_18119</name>
</gene>
<sequence>MISMHYSIPFPTNYDMSHIRNRVAENGAKTDFFDGLEMKAYLMCEKNRFGNSHNGYAPLYLWNDPDGMNTFLFQGYYDQIVTSFGWQSVAVSIPYDVQIPADMPHHLYIVHNGGKLKPSASLRNPSLPSAKTNELGKVVLYNPTSWRYDCYEFMKEKPSEQGVPGRTVYEMLHLSRGASK</sequence>
<proteinExistence type="predicted"/>
<dbReference type="eggNOG" id="ENOG5033RDC">
    <property type="taxonomic scope" value="Bacteria"/>
</dbReference>
<evidence type="ECO:0000313" key="2">
    <source>
        <dbReference type="Proteomes" id="UP000004080"/>
    </source>
</evidence>
<dbReference type="InterPro" id="IPR032349">
    <property type="entry name" value="DUF4865"/>
</dbReference>